<dbReference type="GO" id="GO:0008270">
    <property type="term" value="F:zinc ion binding"/>
    <property type="evidence" value="ECO:0007669"/>
    <property type="project" value="UniProtKB-KW"/>
</dbReference>
<keyword evidence="2" id="KW-0863">Zinc-finger</keyword>
<evidence type="ECO:0000259" key="4">
    <source>
        <dbReference type="PROSITE" id="PS00028"/>
    </source>
</evidence>
<dbReference type="Gene3D" id="3.30.160.60">
    <property type="entry name" value="Classic Zinc Finger"/>
    <property type="match status" value="1"/>
</dbReference>
<dbReference type="InterPro" id="IPR022755">
    <property type="entry name" value="Znf_C2H2_jaz"/>
</dbReference>
<evidence type="ECO:0000256" key="3">
    <source>
        <dbReference type="ARBA" id="ARBA00022833"/>
    </source>
</evidence>
<dbReference type="InterPro" id="IPR013087">
    <property type="entry name" value="Znf_C2H2_type"/>
</dbReference>
<accession>A0A8H7SLK2</accession>
<dbReference type="Pfam" id="PF12171">
    <property type="entry name" value="zf-C2H2_jaz"/>
    <property type="match status" value="1"/>
</dbReference>
<keyword evidence="3" id="KW-0862">Zinc</keyword>
<dbReference type="PROSITE" id="PS00028">
    <property type="entry name" value="ZINC_FINGER_C2H2_1"/>
    <property type="match status" value="1"/>
</dbReference>
<feature type="domain" description="C2H2-type" evidence="4">
    <location>
        <begin position="15"/>
        <end position="38"/>
    </location>
</feature>
<evidence type="ECO:0000256" key="1">
    <source>
        <dbReference type="ARBA" id="ARBA00022723"/>
    </source>
</evidence>
<dbReference type="AlphaFoldDB" id="A0A8H7SLK2"/>
<evidence type="ECO:0000256" key="2">
    <source>
        <dbReference type="ARBA" id="ARBA00022771"/>
    </source>
</evidence>
<proteinExistence type="predicted"/>
<sequence length="135" mass="15482">MPPYSEPSNFDSKSCPCKACDVRYTTNLNFTTHFQEIHRIAPPSRSDLIPNIGNQNNYCVACDKTFSSGQSYLTHQSSFPIYETPEIYLGRDSKNPSKKDLDYKSYCAGCQKIFLSKWLHQTQMANIHNTEPPKY</sequence>
<reference evidence="5" key="1">
    <citation type="submission" date="2021-01" db="EMBL/GenBank/DDBJ databases">
        <title>Metabolic potential, ecology and presence of endohyphal bacteria is reflected in genomic diversity of Mucoromycotina.</title>
        <authorList>
            <person name="Muszewska A."/>
            <person name="Okrasinska A."/>
            <person name="Steczkiewicz K."/>
            <person name="Drgas O."/>
            <person name="Orlowska M."/>
            <person name="Perlinska-Lenart U."/>
            <person name="Aleksandrzak-Piekarczyk T."/>
            <person name="Szatraj K."/>
            <person name="Zielenkiewicz U."/>
            <person name="Pilsyk S."/>
            <person name="Malc E."/>
            <person name="Mieczkowski P."/>
            <person name="Kruszewska J.S."/>
            <person name="Biernat P."/>
            <person name="Pawlowska J."/>
        </authorList>
    </citation>
    <scope>NUCLEOTIDE SEQUENCE</scope>
    <source>
        <strain evidence="5">WA0000018081</strain>
    </source>
</reference>
<name>A0A8H7SLK2_9FUNG</name>
<dbReference type="Proteomes" id="UP000613177">
    <property type="component" value="Unassembled WGS sequence"/>
</dbReference>
<protein>
    <recommendedName>
        <fullName evidence="4">C2H2-type domain-containing protein</fullName>
    </recommendedName>
</protein>
<organism evidence="5 6">
    <name type="scientific">Thamnidium elegans</name>
    <dbReference type="NCBI Taxonomy" id="101142"/>
    <lineage>
        <taxon>Eukaryota</taxon>
        <taxon>Fungi</taxon>
        <taxon>Fungi incertae sedis</taxon>
        <taxon>Mucoromycota</taxon>
        <taxon>Mucoromycotina</taxon>
        <taxon>Mucoromycetes</taxon>
        <taxon>Mucorales</taxon>
        <taxon>Mucorineae</taxon>
        <taxon>Mucoraceae</taxon>
        <taxon>Thamnidium</taxon>
    </lineage>
</organism>
<keyword evidence="1" id="KW-0479">Metal-binding</keyword>
<keyword evidence="6" id="KW-1185">Reference proteome</keyword>
<evidence type="ECO:0000313" key="6">
    <source>
        <dbReference type="Proteomes" id="UP000613177"/>
    </source>
</evidence>
<comment type="caution">
    <text evidence="5">The sequence shown here is derived from an EMBL/GenBank/DDBJ whole genome shotgun (WGS) entry which is preliminary data.</text>
</comment>
<evidence type="ECO:0000313" key="5">
    <source>
        <dbReference type="EMBL" id="KAG2231724.1"/>
    </source>
</evidence>
<dbReference type="EMBL" id="JAEPRE010000138">
    <property type="protein sequence ID" value="KAG2231724.1"/>
    <property type="molecule type" value="Genomic_DNA"/>
</dbReference>
<gene>
    <name evidence="5" type="ORF">INT48_003579</name>
</gene>